<keyword evidence="4 11" id="KW-0479">Metal-binding</keyword>
<dbReference type="GO" id="GO:0009229">
    <property type="term" value="P:thiamine diphosphate biosynthetic process"/>
    <property type="evidence" value="ECO:0007669"/>
    <property type="project" value="UniProtKB-UniRule"/>
</dbReference>
<feature type="binding site" evidence="11">
    <location>
        <position position="78"/>
    </location>
    <ligand>
        <name>Mg(2+)</name>
        <dbReference type="ChEBI" id="CHEBI:18420"/>
    </ligand>
</feature>
<evidence type="ECO:0000256" key="5">
    <source>
        <dbReference type="ARBA" id="ARBA00022842"/>
    </source>
</evidence>
<comment type="caution">
    <text evidence="11">Lacks conserved residue(s) required for the propagation of feature annotation.</text>
</comment>
<dbReference type="GO" id="GO:0004789">
    <property type="term" value="F:thiamine-phosphate diphosphorylase activity"/>
    <property type="evidence" value="ECO:0007669"/>
    <property type="project" value="UniProtKB-UniRule"/>
</dbReference>
<feature type="binding site" evidence="11">
    <location>
        <position position="174"/>
    </location>
    <ligand>
        <name>2-[(2R,5Z)-2-carboxy-4-methylthiazol-5(2H)-ylidene]ethyl phosphate</name>
        <dbReference type="ChEBI" id="CHEBI:62899"/>
    </ligand>
</feature>
<dbReference type="HAMAP" id="MF_00097">
    <property type="entry name" value="TMP_synthase"/>
    <property type="match status" value="1"/>
</dbReference>
<evidence type="ECO:0000256" key="9">
    <source>
        <dbReference type="ARBA" id="ARBA00047883"/>
    </source>
</evidence>
<keyword evidence="6 11" id="KW-0784">Thiamine biosynthesis</keyword>
<dbReference type="InterPro" id="IPR036206">
    <property type="entry name" value="ThiamineP_synth_sf"/>
</dbReference>
<feature type="binding site" evidence="11">
    <location>
        <position position="97"/>
    </location>
    <ligand>
        <name>Mg(2+)</name>
        <dbReference type="ChEBI" id="CHEBI:18420"/>
    </ligand>
</feature>
<dbReference type="PANTHER" id="PTHR20857:SF15">
    <property type="entry name" value="THIAMINE-PHOSPHATE SYNTHASE"/>
    <property type="match status" value="1"/>
</dbReference>
<comment type="cofactor">
    <cofactor evidence="11">
        <name>Mg(2+)</name>
        <dbReference type="ChEBI" id="CHEBI:18420"/>
    </cofactor>
    <text evidence="11">Binds 1 Mg(2+) ion per subunit.</text>
</comment>
<dbReference type="EC" id="2.5.1.3" evidence="11"/>
<protein>
    <recommendedName>
        <fullName evidence="11">Thiamine-phosphate synthase</fullName>
        <shortName evidence="11">TP synthase</shortName>
        <shortName evidence="11">TPS</shortName>
        <ecNumber evidence="11">2.5.1.3</ecNumber>
    </recommendedName>
    <alternativeName>
        <fullName evidence="11">Thiamine-phosphate pyrophosphorylase</fullName>
        <shortName evidence="11">TMP pyrophosphorylase</shortName>
        <shortName evidence="11">TMP-PPase</shortName>
    </alternativeName>
</protein>
<evidence type="ECO:0000256" key="6">
    <source>
        <dbReference type="ARBA" id="ARBA00022977"/>
    </source>
</evidence>
<dbReference type="EMBL" id="CP159290">
    <property type="protein sequence ID" value="XCH32264.1"/>
    <property type="molecule type" value="Genomic_DNA"/>
</dbReference>
<feature type="binding site" evidence="11">
    <location>
        <position position="146"/>
    </location>
    <ligand>
        <name>4-amino-2-methyl-5-(diphosphooxymethyl)pyrimidine</name>
        <dbReference type="ChEBI" id="CHEBI:57841"/>
    </ligand>
</feature>
<comment type="catalytic activity">
    <reaction evidence="7 11 12">
        <text>4-methyl-5-(2-phosphooxyethyl)-thiazole + 4-amino-2-methyl-5-(diphosphooxymethyl)pyrimidine + H(+) = thiamine phosphate + diphosphate</text>
        <dbReference type="Rhea" id="RHEA:22328"/>
        <dbReference type="ChEBI" id="CHEBI:15378"/>
        <dbReference type="ChEBI" id="CHEBI:33019"/>
        <dbReference type="ChEBI" id="CHEBI:37575"/>
        <dbReference type="ChEBI" id="CHEBI:57841"/>
        <dbReference type="ChEBI" id="CHEBI:58296"/>
        <dbReference type="EC" id="2.5.1.3"/>
    </reaction>
</comment>
<dbReference type="InterPro" id="IPR022998">
    <property type="entry name" value="ThiamineP_synth_TenI"/>
</dbReference>
<keyword evidence="3 11" id="KW-0808">Transferase</keyword>
<evidence type="ECO:0000256" key="11">
    <source>
        <dbReference type="HAMAP-Rule" id="MF_00097"/>
    </source>
</evidence>
<dbReference type="SUPFAM" id="SSF51391">
    <property type="entry name" value="Thiamin phosphate synthase"/>
    <property type="match status" value="1"/>
</dbReference>
<comment type="catalytic activity">
    <reaction evidence="9 11 12">
        <text>2-[(2R,5Z)-2-carboxy-4-methylthiazol-5(2H)-ylidene]ethyl phosphate + 4-amino-2-methyl-5-(diphosphooxymethyl)pyrimidine + 2 H(+) = thiamine phosphate + CO2 + diphosphate</text>
        <dbReference type="Rhea" id="RHEA:47844"/>
        <dbReference type="ChEBI" id="CHEBI:15378"/>
        <dbReference type="ChEBI" id="CHEBI:16526"/>
        <dbReference type="ChEBI" id="CHEBI:33019"/>
        <dbReference type="ChEBI" id="CHEBI:37575"/>
        <dbReference type="ChEBI" id="CHEBI:57841"/>
        <dbReference type="ChEBI" id="CHEBI:62899"/>
        <dbReference type="EC" id="2.5.1.3"/>
    </reaction>
</comment>
<name>A0AAU8G7M3_9MICO</name>
<dbReference type="FunFam" id="3.20.20.70:FF:000178">
    <property type="entry name" value="Thiamine-phosphate synthase"/>
    <property type="match status" value="1"/>
</dbReference>
<dbReference type="Pfam" id="PF02581">
    <property type="entry name" value="TMP-TENI"/>
    <property type="match status" value="1"/>
</dbReference>
<feature type="binding site" evidence="11">
    <location>
        <begin position="143"/>
        <end position="145"/>
    </location>
    <ligand>
        <name>2-[(2R,5Z)-2-carboxy-4-methylthiazol-5(2H)-ylidene]ethyl phosphate</name>
        <dbReference type="ChEBI" id="CHEBI:62899"/>
    </ligand>
</feature>
<dbReference type="Gene3D" id="3.20.20.70">
    <property type="entry name" value="Aldolase class I"/>
    <property type="match status" value="1"/>
</dbReference>
<comment type="pathway">
    <text evidence="2 11 13">Cofactor biosynthesis; thiamine diphosphate biosynthesis; thiamine phosphate from 4-amino-2-methyl-5-diphosphomethylpyrimidine and 4-methyl-5-(2-phosphoethyl)-thiazole: step 1/1.</text>
</comment>
<dbReference type="InterPro" id="IPR013785">
    <property type="entry name" value="Aldolase_TIM"/>
</dbReference>
<organism evidence="15">
    <name type="scientific">Cellulosimicrobium sp. ES-005</name>
    <dbReference type="NCBI Taxonomy" id="3163031"/>
    <lineage>
        <taxon>Bacteria</taxon>
        <taxon>Bacillati</taxon>
        <taxon>Actinomycetota</taxon>
        <taxon>Actinomycetes</taxon>
        <taxon>Micrococcales</taxon>
        <taxon>Promicromonosporaceae</taxon>
        <taxon>Cellulosimicrobium</taxon>
    </lineage>
</organism>
<evidence type="ECO:0000256" key="1">
    <source>
        <dbReference type="ARBA" id="ARBA00003814"/>
    </source>
</evidence>
<evidence type="ECO:0000256" key="3">
    <source>
        <dbReference type="ARBA" id="ARBA00022679"/>
    </source>
</evidence>
<evidence type="ECO:0000256" key="2">
    <source>
        <dbReference type="ARBA" id="ARBA00005165"/>
    </source>
</evidence>
<evidence type="ECO:0000313" key="15">
    <source>
        <dbReference type="EMBL" id="XCH32264.1"/>
    </source>
</evidence>
<evidence type="ECO:0000256" key="8">
    <source>
        <dbReference type="ARBA" id="ARBA00047851"/>
    </source>
</evidence>
<keyword evidence="5 11" id="KW-0460">Magnesium</keyword>
<evidence type="ECO:0000256" key="12">
    <source>
        <dbReference type="RuleBase" id="RU003826"/>
    </source>
</evidence>
<sequence>MPAADDARARLADARVYLCTDAREERGDLEDFLRAALAGGVDVVQLRDKTLVAARELELQELVARVATEHGALWAVNDRADVAALTGAPVVHMGQGDLPVSAVRSLLGAAPVLGRSTHSADQAAAAEADPDVDYFCVGPLWATPTKPGRAAVGLDLLRDVAATRPTTPWFAIGGIDAERLDAVLDAGATRVVVVRAITQAPDPEAAARALRGRVAERAAERAAEPTGA</sequence>
<dbReference type="CDD" id="cd00564">
    <property type="entry name" value="TMP_TenI"/>
    <property type="match status" value="1"/>
</dbReference>
<dbReference type="NCBIfam" id="TIGR00693">
    <property type="entry name" value="thiE"/>
    <property type="match status" value="1"/>
</dbReference>
<dbReference type="AlphaFoldDB" id="A0AAU8G7M3"/>
<dbReference type="GO" id="GO:0009228">
    <property type="term" value="P:thiamine biosynthetic process"/>
    <property type="evidence" value="ECO:0007669"/>
    <property type="project" value="UniProtKB-KW"/>
</dbReference>
<feature type="binding site" evidence="11">
    <location>
        <begin position="45"/>
        <end position="49"/>
    </location>
    <ligand>
        <name>4-amino-2-methyl-5-(diphosphooxymethyl)pyrimidine</name>
        <dbReference type="ChEBI" id="CHEBI:57841"/>
    </ligand>
</feature>
<dbReference type="RefSeq" id="WP_353709584.1">
    <property type="nucleotide sequence ID" value="NZ_CP159290.1"/>
</dbReference>
<dbReference type="PANTHER" id="PTHR20857">
    <property type="entry name" value="THIAMINE-PHOSPHATE PYROPHOSPHORYLASE"/>
    <property type="match status" value="1"/>
</dbReference>
<evidence type="ECO:0000256" key="13">
    <source>
        <dbReference type="RuleBase" id="RU004253"/>
    </source>
</evidence>
<reference evidence="15" key="1">
    <citation type="submission" date="2024-06" db="EMBL/GenBank/DDBJ databases">
        <title>Complete genome sequence of the cellulolytic actinobacterium, Cellulosimicrobium ES-005.</title>
        <authorList>
            <person name="Matthews C.T."/>
            <person name="Underwood K.D."/>
            <person name="Ghanchi K.M."/>
            <person name="Fields S.D."/>
            <person name="Gardner S.G."/>
        </authorList>
    </citation>
    <scope>NUCLEOTIDE SEQUENCE</scope>
    <source>
        <strain evidence="15">ES-005</strain>
    </source>
</reference>
<comment type="function">
    <text evidence="1 11">Condenses 4-methyl-5-(beta-hydroxyethyl)thiazole monophosphate (THZ-P) and 2-methyl-4-amino-5-hydroxymethyl pyrimidine pyrophosphate (HMP-PP) to form thiamine monophosphate (TMP).</text>
</comment>
<feature type="binding site" evidence="11">
    <location>
        <position position="77"/>
    </location>
    <ligand>
        <name>4-amino-2-methyl-5-(diphosphooxymethyl)pyrimidine</name>
        <dbReference type="ChEBI" id="CHEBI:57841"/>
    </ligand>
</feature>
<dbReference type="InterPro" id="IPR034291">
    <property type="entry name" value="TMP_synthase"/>
</dbReference>
<accession>A0AAU8G7M3</accession>
<comment type="similarity">
    <text evidence="10 11 12">Belongs to the thiamine-phosphate synthase family.</text>
</comment>
<evidence type="ECO:0000256" key="4">
    <source>
        <dbReference type="ARBA" id="ARBA00022723"/>
    </source>
</evidence>
<dbReference type="GO" id="GO:0005737">
    <property type="term" value="C:cytoplasm"/>
    <property type="evidence" value="ECO:0007669"/>
    <property type="project" value="TreeGrafter"/>
</dbReference>
<evidence type="ECO:0000259" key="14">
    <source>
        <dbReference type="Pfam" id="PF02581"/>
    </source>
</evidence>
<dbReference type="GO" id="GO:0000287">
    <property type="term" value="F:magnesium ion binding"/>
    <property type="evidence" value="ECO:0007669"/>
    <property type="project" value="UniProtKB-UniRule"/>
</dbReference>
<comment type="catalytic activity">
    <reaction evidence="8 11 12">
        <text>2-(2-carboxy-4-methylthiazol-5-yl)ethyl phosphate + 4-amino-2-methyl-5-(diphosphooxymethyl)pyrimidine + 2 H(+) = thiamine phosphate + CO2 + diphosphate</text>
        <dbReference type="Rhea" id="RHEA:47848"/>
        <dbReference type="ChEBI" id="CHEBI:15378"/>
        <dbReference type="ChEBI" id="CHEBI:16526"/>
        <dbReference type="ChEBI" id="CHEBI:33019"/>
        <dbReference type="ChEBI" id="CHEBI:37575"/>
        <dbReference type="ChEBI" id="CHEBI:57841"/>
        <dbReference type="ChEBI" id="CHEBI:62890"/>
        <dbReference type="EC" id="2.5.1.3"/>
    </reaction>
</comment>
<evidence type="ECO:0000256" key="10">
    <source>
        <dbReference type="ARBA" id="ARBA00061123"/>
    </source>
</evidence>
<feature type="domain" description="Thiamine phosphate synthase/TenI" evidence="14">
    <location>
        <begin position="16"/>
        <end position="197"/>
    </location>
</feature>
<proteinExistence type="inferred from homology"/>
<evidence type="ECO:0000256" key="7">
    <source>
        <dbReference type="ARBA" id="ARBA00047334"/>
    </source>
</evidence>
<feature type="binding site" evidence="11">
    <location>
        <position position="116"/>
    </location>
    <ligand>
        <name>4-amino-2-methyl-5-(diphosphooxymethyl)pyrimidine</name>
        <dbReference type="ChEBI" id="CHEBI:57841"/>
    </ligand>
</feature>
<gene>
    <name evidence="11 15" type="primary">thiE</name>
    <name evidence="15" type="ORF">ABRQ22_19155</name>
</gene>